<evidence type="ECO:0000259" key="16">
    <source>
        <dbReference type="Pfam" id="PF05064"/>
    </source>
</evidence>
<dbReference type="PANTHER" id="PTHR12084:SF0">
    <property type="entry name" value="NUCLEAR PORE GLYCOPROTEIN P62"/>
    <property type="match status" value="1"/>
</dbReference>
<dbReference type="InterPro" id="IPR025574">
    <property type="entry name" value="Nucleoporin_FG_rpt"/>
</dbReference>
<comment type="similarity">
    <text evidence="4">Belongs to the nucleoporin NSP1/NUP62 family.</text>
</comment>
<dbReference type="Pfam" id="PF05064">
    <property type="entry name" value="Nsp1_C"/>
    <property type="match status" value="1"/>
</dbReference>
<dbReference type="GO" id="GO:0005543">
    <property type="term" value="F:phospholipid binding"/>
    <property type="evidence" value="ECO:0007669"/>
    <property type="project" value="TreeGrafter"/>
</dbReference>
<dbReference type="GeneID" id="43579630"/>
<protein>
    <recommendedName>
        <fullName evidence="11">Nucleoporin NSP1</fullName>
    </recommendedName>
    <alternativeName>
        <fullName evidence="12">Nuclear pore protein NSP1</fullName>
    </alternativeName>
    <alternativeName>
        <fullName evidence="13">Nucleoskeletal-like protein</fullName>
    </alternativeName>
</protein>
<sequence>MSTPSNIFNNVGNSANNGADSSAVPALNLNNNSSNDGKSVLSGFSLNLAKKDDTSTEKPLFSFSTPLTSSSNSTLGGSTLFGNKDGVTAAPAASSTTPAPSAFGGLVGSTTGSTLFGASTTNSSAFDASKSAFGIGAGNSSTTTKPAASAFGATTTTTTPGFSSGLGFSKTEEKKDVATPSFSFAPSDNTATSKTTFGQMSSTTAPSGSLSFNTSAASSGSSAFGQKAGFTLNSTPATSASTDATKPAFSFSAPADKKKETSLFGSSSSATTPAAGLSFGNSTGTLFGAKTDAPKPTSSIFGGASANDSKPSLFGSKPDAPGPSRPLFGSQSEASKSTGLFGSKLEGASEPATSIFGSKPDTTSKPTTSLFGSKPDDTSKPAAPLFGSKPDTTSKPATPIFGLKTDTASNTSTSLFGSKPEEASKTGTSLFGGAAKTESANAAENKDDSKAKAEPLSESSKPITENKTDAKDDAELAAKKTAKLKIPTEQDTAVYLQSRSLEDIISKWTMALSKRTSEFQTQAVDIASWDRVLSENGDRISQMYTDVVAAERKQSTIDQSLDYINRQQDDIEALLDTYEAQAQELLSDLAGPDGLQPVDQEREKSYRLAEELNEKLESMGNNLGTVINEINDVSTDLTGTKTDDDPLTQIVKVLNSHLSSLQWIDTHTNELQEKLEQIEVLKSQTRDNLDVSNKVYGARHFR</sequence>
<dbReference type="GO" id="GO:0006606">
    <property type="term" value="P:protein import into nucleus"/>
    <property type="evidence" value="ECO:0007669"/>
    <property type="project" value="TreeGrafter"/>
</dbReference>
<evidence type="ECO:0000256" key="9">
    <source>
        <dbReference type="ARBA" id="ARBA00023132"/>
    </source>
</evidence>
<evidence type="ECO:0000256" key="6">
    <source>
        <dbReference type="ARBA" id="ARBA00022816"/>
    </source>
</evidence>
<evidence type="ECO:0000256" key="14">
    <source>
        <dbReference type="SAM" id="Coils"/>
    </source>
</evidence>
<feature type="compositionally biased region" description="Polar residues" evidence="15">
    <location>
        <begin position="406"/>
        <end position="416"/>
    </location>
</feature>
<feature type="compositionally biased region" description="Basic and acidic residues" evidence="15">
    <location>
        <begin position="444"/>
        <end position="455"/>
    </location>
</feature>
<feature type="compositionally biased region" description="Polar residues" evidence="15">
    <location>
        <begin position="329"/>
        <end position="340"/>
    </location>
</feature>
<keyword evidence="10" id="KW-0539">Nucleus</keyword>
<dbReference type="GO" id="GO:0051028">
    <property type="term" value="P:mRNA transport"/>
    <property type="evidence" value="ECO:0007669"/>
    <property type="project" value="UniProtKB-KW"/>
</dbReference>
<dbReference type="EMBL" id="CABVLU010000001">
    <property type="protein sequence ID" value="VVT45595.1"/>
    <property type="molecule type" value="Genomic_DNA"/>
</dbReference>
<dbReference type="GO" id="GO:0006405">
    <property type="term" value="P:RNA export from nucleus"/>
    <property type="evidence" value="ECO:0007669"/>
    <property type="project" value="TreeGrafter"/>
</dbReference>
<keyword evidence="5" id="KW-0813">Transport</keyword>
<dbReference type="AlphaFoldDB" id="A0A5E8B2A1"/>
<feature type="compositionally biased region" description="Low complexity" evidence="15">
    <location>
        <begin position="358"/>
        <end position="369"/>
    </location>
</feature>
<evidence type="ECO:0000256" key="11">
    <source>
        <dbReference type="ARBA" id="ARBA00068864"/>
    </source>
</evidence>
<evidence type="ECO:0000256" key="3">
    <source>
        <dbReference type="ARBA" id="ARBA00004620"/>
    </source>
</evidence>
<feature type="compositionally biased region" description="Polar residues" evidence="15">
    <location>
        <begin position="1"/>
        <end position="20"/>
    </location>
</feature>
<feature type="coiled-coil region" evidence="14">
    <location>
        <begin position="564"/>
        <end position="629"/>
    </location>
</feature>
<proteinExistence type="inferred from homology"/>
<dbReference type="Gene3D" id="1.20.5.170">
    <property type="match status" value="1"/>
</dbReference>
<keyword evidence="9" id="KW-0906">Nuclear pore complex</keyword>
<feature type="region of interest" description="Disordered" evidence="15">
    <location>
        <begin position="1"/>
        <end position="36"/>
    </location>
</feature>
<evidence type="ECO:0000256" key="15">
    <source>
        <dbReference type="SAM" id="MobiDB-lite"/>
    </source>
</evidence>
<organism evidence="17 18">
    <name type="scientific">Magnusiomyces paraingens</name>
    <dbReference type="NCBI Taxonomy" id="2606893"/>
    <lineage>
        <taxon>Eukaryota</taxon>
        <taxon>Fungi</taxon>
        <taxon>Dikarya</taxon>
        <taxon>Ascomycota</taxon>
        <taxon>Saccharomycotina</taxon>
        <taxon>Dipodascomycetes</taxon>
        <taxon>Dipodascales</taxon>
        <taxon>Dipodascaceae</taxon>
        <taxon>Magnusiomyces</taxon>
    </lineage>
</organism>
<dbReference type="Pfam" id="PF13634">
    <property type="entry name" value="Nucleoporin_FG"/>
    <property type="match status" value="2"/>
</dbReference>
<dbReference type="GO" id="GO:0031965">
    <property type="term" value="C:nuclear membrane"/>
    <property type="evidence" value="ECO:0007669"/>
    <property type="project" value="UniProtKB-SubCell"/>
</dbReference>
<evidence type="ECO:0000256" key="5">
    <source>
        <dbReference type="ARBA" id="ARBA00022448"/>
    </source>
</evidence>
<keyword evidence="18" id="KW-1185">Reference proteome</keyword>
<dbReference type="InterPro" id="IPR026010">
    <property type="entry name" value="NSP1/NUP62"/>
</dbReference>
<evidence type="ECO:0000256" key="2">
    <source>
        <dbReference type="ARBA" id="ARBA00004567"/>
    </source>
</evidence>
<evidence type="ECO:0000256" key="8">
    <source>
        <dbReference type="ARBA" id="ARBA00023010"/>
    </source>
</evidence>
<name>A0A5E8B2A1_9ASCO</name>
<evidence type="ECO:0000313" key="17">
    <source>
        <dbReference type="EMBL" id="VVT45595.1"/>
    </source>
</evidence>
<keyword evidence="8" id="KW-0811">Translocation</keyword>
<evidence type="ECO:0000256" key="1">
    <source>
        <dbReference type="ARBA" id="ARBA00004335"/>
    </source>
</evidence>
<dbReference type="PANTHER" id="PTHR12084">
    <property type="entry name" value="NUCLEAR PORE GLYCOPROTEIN P62-RELATED"/>
    <property type="match status" value="1"/>
</dbReference>
<comment type="subcellular location">
    <subcellularLocation>
        <location evidence="1">Nucleus membrane</location>
        <topology evidence="1">Peripheral membrane protein</topology>
        <orientation evidence="1">Cytoplasmic side</orientation>
    </subcellularLocation>
    <subcellularLocation>
        <location evidence="3">Nucleus membrane</location>
        <topology evidence="3">Peripheral membrane protein</topology>
        <orientation evidence="3">Nucleoplasmic side</orientation>
    </subcellularLocation>
    <subcellularLocation>
        <location evidence="2">Nucleus</location>
        <location evidence="2">Nuclear pore complex</location>
    </subcellularLocation>
</comment>
<gene>
    <name evidence="17" type="ORF">SAPINGB_P000807</name>
</gene>
<keyword evidence="7" id="KW-0653">Protein transport</keyword>
<feature type="compositionally biased region" description="Polar residues" evidence="15">
    <location>
        <begin position="180"/>
        <end position="206"/>
    </location>
</feature>
<dbReference type="FunFam" id="1.20.5.170:FF:000040">
    <property type="entry name" value="Nuclear pore glycoprotein p62"/>
    <property type="match status" value="1"/>
</dbReference>
<dbReference type="RefSeq" id="XP_031851421.1">
    <property type="nucleotide sequence ID" value="XM_031995530.1"/>
</dbReference>
<dbReference type="OrthoDB" id="344345at2759"/>
<dbReference type="Proteomes" id="UP000398389">
    <property type="component" value="Unassembled WGS sequence"/>
</dbReference>
<evidence type="ECO:0000256" key="7">
    <source>
        <dbReference type="ARBA" id="ARBA00022927"/>
    </source>
</evidence>
<dbReference type="GO" id="GO:0017056">
    <property type="term" value="F:structural constituent of nuclear pore"/>
    <property type="evidence" value="ECO:0007669"/>
    <property type="project" value="InterPro"/>
</dbReference>
<feature type="region of interest" description="Disordered" evidence="15">
    <location>
        <begin position="251"/>
        <end position="472"/>
    </location>
</feature>
<evidence type="ECO:0000256" key="13">
    <source>
        <dbReference type="ARBA" id="ARBA00081079"/>
    </source>
</evidence>
<evidence type="ECO:0000256" key="12">
    <source>
        <dbReference type="ARBA" id="ARBA00078941"/>
    </source>
</evidence>
<feature type="region of interest" description="Disordered" evidence="15">
    <location>
        <begin position="179"/>
        <end position="212"/>
    </location>
</feature>
<evidence type="ECO:0000256" key="4">
    <source>
        <dbReference type="ARBA" id="ARBA00005911"/>
    </source>
</evidence>
<reference evidence="17 18" key="1">
    <citation type="submission" date="2019-09" db="EMBL/GenBank/DDBJ databases">
        <authorList>
            <person name="Brejova B."/>
        </authorList>
    </citation>
    <scope>NUCLEOTIDE SEQUENCE [LARGE SCALE GENOMIC DNA]</scope>
</reference>
<dbReference type="InterPro" id="IPR007758">
    <property type="entry name" value="Nucleoporin_NSP1_C"/>
</dbReference>
<keyword evidence="6" id="KW-0509">mRNA transport</keyword>
<dbReference type="GO" id="GO:0044613">
    <property type="term" value="C:nuclear pore central transport channel"/>
    <property type="evidence" value="ECO:0007669"/>
    <property type="project" value="TreeGrafter"/>
</dbReference>
<evidence type="ECO:0000313" key="18">
    <source>
        <dbReference type="Proteomes" id="UP000398389"/>
    </source>
</evidence>
<feature type="domain" description="Nucleoporin NSP1-like C-terminal" evidence="16">
    <location>
        <begin position="487"/>
        <end position="592"/>
    </location>
</feature>
<feature type="compositionally biased region" description="Polar residues" evidence="15">
    <location>
        <begin position="296"/>
        <end position="310"/>
    </location>
</feature>
<evidence type="ECO:0000256" key="10">
    <source>
        <dbReference type="ARBA" id="ARBA00023242"/>
    </source>
</evidence>
<keyword evidence="14" id="KW-0175">Coiled coil</keyword>
<accession>A0A5E8B2A1</accession>